<gene>
    <name evidence="8" type="primary">SPR</name>
    <name evidence="8" type="ORF">SNAT2548_LOCUS28649</name>
</gene>
<dbReference type="GO" id="GO:0004757">
    <property type="term" value="F:sepiapterin reductase (NADP+) activity"/>
    <property type="evidence" value="ECO:0007669"/>
    <property type="project" value="TreeGrafter"/>
</dbReference>
<sequence length="1199" mass="131244">MDLAFDMCHLEHAATDCPKKWEASEVMQVAAKHLKKGGVVAKTPRASEHLSSMLSRDPLPLDVDSKAPWKDFISKHDIVPRVWVPAEEVWLSAELADWDSGCFSSPTQSPSRGTPLVEMVKFLEQQLQLSKDDQDVQRVIRLCALGRFPEHVSAAMGIEGDKVKDDGILAGLQPGAVWIEHSTTDFENTVKIRAEVEKRGGKAVAAPVTGGMQILKVGKMVALVGADEETFQRVKPLISLSAPRIIRCGEFGHETVVKILTNMLCAVQDCAMGEVMMIAKKSGVDMKLLFDAMRISSGNSFCWETEFARVADGSYYPDFTAEMMAKDIQLGQGLAAKHGVPMLMHGQVAQIYEMCMAKYGRDSGSTIPVKLIEDACQTPLADQALRETFKDWTYTTEIVDGSYAIVHKNIESPNVECKCFVADLGRPDQHAYATGPALEYLAESLASVEKPPAALCELLIVHNAGSLGRLAFAQHLEAAETAAAMDLNVTCPILLTQDVLRRFGDQANSQGSLKIRIVNISSLLALQVMPSWSLYSTGKAARDMHMKAVAMDARRSGLDVRTLSWAPGPMDTNMIREVLETCPDAGVRAQFEEMYQSNLIDPRYSAAQLMVLLQEDFYESGTHKDIYDIGVPPPSPPAGAGSEPPLTPEGLAAAPLRVQKQLLGERLYPHVARSHPDIAGRITGMLLEMDNSELLMLLSSEQHLKAKVDEAKRLLELYNNVTVNPAEIEGQPPEVQRLYPRVARYQPELAGKITGMLLGLQQPELLEVLENEQLLQTKVEEARRIIVQHVDEVAPPCTADELAEQPPELQKQFLGERLFPRVAAHQPVLAGKITGRLLLVMENSEIVELIQSKEKLQQKVSEARHILEEYVGIAGKPLAIQKQIIGERLFPQVLQYYPLLAGKLTGMLLEMDNSDLLLLLDSPQLLKEKVAEAKHVLDTTCGQDAHLLSPEMLQQVTTAATQQAATAKTEFKQPPAAASLKPKPTQSMADVDSESSQASPVMSPLAEGKENRLLRAMRQEGLEATKEEREVQVASVRLGGDWGRSGTGQIWEEMCGQIGEIWEEIWEGCLSRCCPAAAALSISSHKLFAKLILCIPNLCEAMVSRCSIFIAVALLAAGVVPQVASTRVEESNEDDAANIVAGSRIKETEQEMEQGLSHGEAIKEHVQATSMGKALKPNGDSCSNKDECDSNFCADGKCS</sequence>
<accession>A0A812T5U6</accession>
<protein>
    <submittedName>
        <fullName evidence="8">SPR protein</fullName>
    </submittedName>
</protein>
<dbReference type="PANTHER" id="PTHR44085:SF2">
    <property type="entry name" value="SEPIAPTERIN REDUCTASE"/>
    <property type="match status" value="1"/>
</dbReference>
<dbReference type="InterPro" id="IPR008927">
    <property type="entry name" value="6-PGluconate_DH-like_C_sf"/>
</dbReference>
<keyword evidence="5" id="KW-0175">Coiled coil</keyword>
<evidence type="ECO:0000256" key="3">
    <source>
        <dbReference type="ARBA" id="ARBA00022857"/>
    </source>
</evidence>
<dbReference type="PROSITE" id="PS51309">
    <property type="entry name" value="PABC"/>
    <property type="match status" value="4"/>
</dbReference>
<dbReference type="Pfam" id="PF00658">
    <property type="entry name" value="MLLE"/>
    <property type="match status" value="4"/>
</dbReference>
<comment type="caution">
    <text evidence="8">The sequence shown here is derived from an EMBL/GenBank/DDBJ whole genome shotgun (WGS) entry which is preliminary data.</text>
</comment>
<dbReference type="PANTHER" id="PTHR44085">
    <property type="entry name" value="SEPIAPTERIN REDUCTASE"/>
    <property type="match status" value="1"/>
</dbReference>
<evidence type="ECO:0000256" key="4">
    <source>
        <dbReference type="ARBA" id="ARBA00023002"/>
    </source>
</evidence>
<dbReference type="InterPro" id="IPR013328">
    <property type="entry name" value="6PGD_dom2"/>
</dbReference>
<evidence type="ECO:0000313" key="8">
    <source>
        <dbReference type="EMBL" id="CAE7511737.1"/>
    </source>
</evidence>
<dbReference type="InterPro" id="IPR029154">
    <property type="entry name" value="HIBADH-like_NADP-bd"/>
</dbReference>
<dbReference type="GO" id="GO:0005737">
    <property type="term" value="C:cytoplasm"/>
    <property type="evidence" value="ECO:0007669"/>
    <property type="project" value="UniProtKB-SubCell"/>
</dbReference>
<dbReference type="Pfam" id="PF14833">
    <property type="entry name" value="NAD_binding_11"/>
    <property type="match status" value="1"/>
</dbReference>
<reference evidence="8" key="1">
    <citation type="submission" date="2021-02" db="EMBL/GenBank/DDBJ databases">
        <authorList>
            <person name="Dougan E. K."/>
            <person name="Rhodes N."/>
            <person name="Thang M."/>
            <person name="Chan C."/>
        </authorList>
    </citation>
    <scope>NUCLEOTIDE SEQUENCE</scope>
</reference>
<keyword evidence="2" id="KW-0963">Cytoplasm</keyword>
<dbReference type="Gene3D" id="1.10.1900.10">
    <property type="entry name" value="c-terminal domain of poly(a) binding protein"/>
    <property type="match status" value="4"/>
</dbReference>
<feature type="domain" description="PABC" evidence="7">
    <location>
        <begin position="643"/>
        <end position="720"/>
    </location>
</feature>
<organism evidence="8 9">
    <name type="scientific">Symbiodinium natans</name>
    <dbReference type="NCBI Taxonomy" id="878477"/>
    <lineage>
        <taxon>Eukaryota</taxon>
        <taxon>Sar</taxon>
        <taxon>Alveolata</taxon>
        <taxon>Dinophyceae</taxon>
        <taxon>Suessiales</taxon>
        <taxon>Symbiodiniaceae</taxon>
        <taxon>Symbiodinium</taxon>
    </lineage>
</organism>
<dbReference type="InterPro" id="IPR006115">
    <property type="entry name" value="6PGDH_NADP-bd"/>
</dbReference>
<dbReference type="Proteomes" id="UP000604046">
    <property type="component" value="Unassembled WGS sequence"/>
</dbReference>
<dbReference type="SUPFAM" id="SSF51735">
    <property type="entry name" value="NAD(P)-binding Rossmann-fold domains"/>
    <property type="match status" value="2"/>
</dbReference>
<evidence type="ECO:0000256" key="1">
    <source>
        <dbReference type="ARBA" id="ARBA00004496"/>
    </source>
</evidence>
<feature type="compositionally biased region" description="Polar residues" evidence="6">
    <location>
        <begin position="984"/>
        <end position="1000"/>
    </location>
</feature>
<dbReference type="OrthoDB" id="435038at2759"/>
<dbReference type="InterPro" id="IPR036053">
    <property type="entry name" value="PABP-dom"/>
</dbReference>
<name>A0A812T5U6_9DINO</name>
<keyword evidence="4" id="KW-0560">Oxidoreductase</keyword>
<dbReference type="Pfam" id="PF00106">
    <property type="entry name" value="adh_short"/>
    <property type="match status" value="1"/>
</dbReference>
<dbReference type="GO" id="GO:0050661">
    <property type="term" value="F:NADP binding"/>
    <property type="evidence" value="ECO:0007669"/>
    <property type="project" value="InterPro"/>
</dbReference>
<dbReference type="SMART" id="SM00517">
    <property type="entry name" value="PolyA"/>
    <property type="match status" value="4"/>
</dbReference>
<dbReference type="InterPro" id="IPR051721">
    <property type="entry name" value="Biopterin_syn/organic_redct"/>
</dbReference>
<feature type="domain" description="PABC" evidence="7">
    <location>
        <begin position="736"/>
        <end position="791"/>
    </location>
</feature>
<comment type="subcellular location">
    <subcellularLocation>
        <location evidence="1">Cytoplasm</location>
    </subcellularLocation>
</comment>
<dbReference type="Gene3D" id="3.40.50.720">
    <property type="entry name" value="NAD(P)-binding Rossmann-like Domain"/>
    <property type="match status" value="2"/>
</dbReference>
<proteinExistence type="predicted"/>
<keyword evidence="9" id="KW-1185">Reference proteome</keyword>
<feature type="domain" description="PABC" evidence="7">
    <location>
        <begin position="794"/>
        <end position="872"/>
    </location>
</feature>
<dbReference type="AlphaFoldDB" id="A0A812T5U6"/>
<evidence type="ECO:0000256" key="6">
    <source>
        <dbReference type="SAM" id="MobiDB-lite"/>
    </source>
</evidence>
<feature type="coiled-coil region" evidence="5">
    <location>
        <begin position="839"/>
        <end position="866"/>
    </location>
</feature>
<evidence type="ECO:0000259" key="7">
    <source>
        <dbReference type="PROSITE" id="PS51309"/>
    </source>
</evidence>
<feature type="domain" description="PABC" evidence="7">
    <location>
        <begin position="874"/>
        <end position="942"/>
    </location>
</feature>
<evidence type="ECO:0000313" key="9">
    <source>
        <dbReference type="Proteomes" id="UP000604046"/>
    </source>
</evidence>
<evidence type="ECO:0000256" key="5">
    <source>
        <dbReference type="SAM" id="Coils"/>
    </source>
</evidence>
<dbReference type="GO" id="GO:0006729">
    <property type="term" value="P:tetrahydrobiopterin biosynthetic process"/>
    <property type="evidence" value="ECO:0007669"/>
    <property type="project" value="TreeGrafter"/>
</dbReference>
<dbReference type="SUPFAM" id="SSF63570">
    <property type="entry name" value="PABC (PABP) domain"/>
    <property type="match status" value="4"/>
</dbReference>
<dbReference type="GO" id="GO:0051287">
    <property type="term" value="F:NAD binding"/>
    <property type="evidence" value="ECO:0007669"/>
    <property type="project" value="InterPro"/>
</dbReference>
<dbReference type="InterPro" id="IPR036291">
    <property type="entry name" value="NAD(P)-bd_dom_sf"/>
</dbReference>
<feature type="region of interest" description="Disordered" evidence="6">
    <location>
        <begin position="965"/>
        <end position="1003"/>
    </location>
</feature>
<dbReference type="SUPFAM" id="SSF48179">
    <property type="entry name" value="6-phosphogluconate dehydrogenase C-terminal domain-like"/>
    <property type="match status" value="1"/>
</dbReference>
<dbReference type="Gene3D" id="1.10.1040.10">
    <property type="entry name" value="N-(1-d-carboxylethyl)-l-norvaline Dehydrogenase, domain 2"/>
    <property type="match status" value="1"/>
</dbReference>
<dbReference type="InterPro" id="IPR002004">
    <property type="entry name" value="PABP_HYD_C"/>
</dbReference>
<keyword evidence="3" id="KW-0521">NADP</keyword>
<dbReference type="InterPro" id="IPR002347">
    <property type="entry name" value="SDR_fam"/>
</dbReference>
<evidence type="ECO:0000256" key="2">
    <source>
        <dbReference type="ARBA" id="ARBA00022490"/>
    </source>
</evidence>
<dbReference type="GO" id="GO:0003723">
    <property type="term" value="F:RNA binding"/>
    <property type="evidence" value="ECO:0007669"/>
    <property type="project" value="InterPro"/>
</dbReference>
<dbReference type="Pfam" id="PF03446">
    <property type="entry name" value="NAD_binding_2"/>
    <property type="match status" value="1"/>
</dbReference>
<dbReference type="EMBL" id="CAJNDS010002524">
    <property type="protein sequence ID" value="CAE7511737.1"/>
    <property type="molecule type" value="Genomic_DNA"/>
</dbReference>